<dbReference type="InterPro" id="IPR029026">
    <property type="entry name" value="tRNA_m1G_MTases_N"/>
</dbReference>
<name>A0A8H7PXK5_MORIS</name>
<dbReference type="CDD" id="cd18095">
    <property type="entry name" value="SpoU-like_rRNA-MTase"/>
    <property type="match status" value="1"/>
</dbReference>
<gene>
    <name evidence="4" type="ORF">INT43_008892</name>
</gene>
<accession>A0A8H7PXK5</accession>
<evidence type="ECO:0000313" key="5">
    <source>
        <dbReference type="Proteomes" id="UP000654370"/>
    </source>
</evidence>
<evidence type="ECO:0000259" key="3">
    <source>
        <dbReference type="Pfam" id="PF00588"/>
    </source>
</evidence>
<dbReference type="SUPFAM" id="SSF75217">
    <property type="entry name" value="alpha/beta knot"/>
    <property type="match status" value="1"/>
</dbReference>
<dbReference type="Gene3D" id="3.30.1330.30">
    <property type="match status" value="1"/>
</dbReference>
<dbReference type="GO" id="GO:0006396">
    <property type="term" value="P:RNA processing"/>
    <property type="evidence" value="ECO:0007669"/>
    <property type="project" value="InterPro"/>
</dbReference>
<proteinExistence type="predicted"/>
<dbReference type="Pfam" id="PF00588">
    <property type="entry name" value="SpoU_methylase"/>
    <property type="match status" value="1"/>
</dbReference>
<dbReference type="InterPro" id="IPR051259">
    <property type="entry name" value="rRNA_Methyltransferase"/>
</dbReference>
<evidence type="ECO:0000256" key="1">
    <source>
        <dbReference type="ARBA" id="ARBA00022603"/>
    </source>
</evidence>
<protein>
    <recommendedName>
        <fullName evidence="3">tRNA/rRNA methyltransferase SpoU type domain-containing protein</fullName>
    </recommendedName>
</protein>
<dbReference type="PANTHER" id="PTHR43191">
    <property type="entry name" value="RRNA METHYLTRANSFERASE 3"/>
    <property type="match status" value="1"/>
</dbReference>
<keyword evidence="2" id="KW-0808">Transferase</keyword>
<dbReference type="Gene3D" id="3.40.1280.10">
    <property type="match status" value="1"/>
</dbReference>
<dbReference type="PANTHER" id="PTHR43191:SF2">
    <property type="entry name" value="RRNA METHYLTRANSFERASE 3, MITOCHONDRIAL"/>
    <property type="match status" value="1"/>
</dbReference>
<keyword evidence="5" id="KW-1185">Reference proteome</keyword>
<dbReference type="EMBL" id="JAEPQZ010000005">
    <property type="protein sequence ID" value="KAG2181309.1"/>
    <property type="molecule type" value="Genomic_DNA"/>
</dbReference>
<dbReference type="SUPFAM" id="SSF55315">
    <property type="entry name" value="L30e-like"/>
    <property type="match status" value="1"/>
</dbReference>
<dbReference type="GO" id="GO:0003723">
    <property type="term" value="F:RNA binding"/>
    <property type="evidence" value="ECO:0007669"/>
    <property type="project" value="InterPro"/>
</dbReference>
<dbReference type="GO" id="GO:0008173">
    <property type="term" value="F:RNA methyltransferase activity"/>
    <property type="evidence" value="ECO:0007669"/>
    <property type="project" value="InterPro"/>
</dbReference>
<dbReference type="AlphaFoldDB" id="A0A8H7PXK5"/>
<reference evidence="4" key="1">
    <citation type="submission" date="2020-12" db="EMBL/GenBank/DDBJ databases">
        <title>Metabolic potential, ecology and presence of endohyphal bacteria is reflected in genomic diversity of Mucoromycotina.</title>
        <authorList>
            <person name="Muszewska A."/>
            <person name="Okrasinska A."/>
            <person name="Steczkiewicz K."/>
            <person name="Drgas O."/>
            <person name="Orlowska M."/>
            <person name="Perlinska-Lenart U."/>
            <person name="Aleksandrzak-Piekarczyk T."/>
            <person name="Szatraj K."/>
            <person name="Zielenkiewicz U."/>
            <person name="Pilsyk S."/>
            <person name="Malc E."/>
            <person name="Mieczkowski P."/>
            <person name="Kruszewska J.S."/>
            <person name="Biernat P."/>
            <person name="Pawlowska J."/>
        </authorList>
    </citation>
    <scope>NUCLEOTIDE SEQUENCE</scope>
    <source>
        <strain evidence="4">WA0000067209</strain>
    </source>
</reference>
<keyword evidence="1" id="KW-0489">Methyltransferase</keyword>
<dbReference type="Proteomes" id="UP000654370">
    <property type="component" value="Unassembled WGS sequence"/>
</dbReference>
<sequence length="288" mass="31897">MSRAFATKAKAITHIHGTHNQTVKHLVKLREKKAYRSEQRSALVQGKQTILELLDRNITMRSIGMTVANSGDQAEIDQTKFPAERYFICDINNTQRILGTASRPSGSEMFAEAIQPNISFPEKPDKLVVFNRITDPGNLGTLIRTARALGWSAAVLTDNTCDLTNDKTLRASKAASIDYPYKIIPSSHLSSVLRAMNMTPVIADTLPLDMVPRAPSHTVTLWNKTQRSMMKVLPRRVALVLSSEHHGPKNLENEDVRVSIPMHGEVESLNVASAGSILLYQLNSMLSN</sequence>
<evidence type="ECO:0000313" key="4">
    <source>
        <dbReference type="EMBL" id="KAG2181309.1"/>
    </source>
</evidence>
<dbReference type="InterPro" id="IPR029064">
    <property type="entry name" value="Ribosomal_eL30-like_sf"/>
</dbReference>
<evidence type="ECO:0000256" key="2">
    <source>
        <dbReference type="ARBA" id="ARBA00022679"/>
    </source>
</evidence>
<dbReference type="GO" id="GO:0032259">
    <property type="term" value="P:methylation"/>
    <property type="evidence" value="ECO:0007669"/>
    <property type="project" value="UniProtKB-KW"/>
</dbReference>
<feature type="domain" description="tRNA/rRNA methyltransferase SpoU type" evidence="3">
    <location>
        <begin position="127"/>
        <end position="280"/>
    </location>
</feature>
<comment type="caution">
    <text evidence="4">The sequence shown here is derived from an EMBL/GenBank/DDBJ whole genome shotgun (WGS) entry which is preliminary data.</text>
</comment>
<dbReference type="OrthoDB" id="270651at2759"/>
<organism evidence="4 5">
    <name type="scientific">Mortierella isabellina</name>
    <name type="common">Filamentous fungus</name>
    <name type="synonym">Umbelopsis isabellina</name>
    <dbReference type="NCBI Taxonomy" id="91625"/>
    <lineage>
        <taxon>Eukaryota</taxon>
        <taxon>Fungi</taxon>
        <taxon>Fungi incertae sedis</taxon>
        <taxon>Mucoromycota</taxon>
        <taxon>Mucoromycotina</taxon>
        <taxon>Umbelopsidomycetes</taxon>
        <taxon>Umbelopsidales</taxon>
        <taxon>Umbelopsidaceae</taxon>
        <taxon>Umbelopsis</taxon>
    </lineage>
</organism>
<dbReference type="InterPro" id="IPR001537">
    <property type="entry name" value="SpoU_MeTrfase"/>
</dbReference>
<dbReference type="InterPro" id="IPR029028">
    <property type="entry name" value="Alpha/beta_knot_MTases"/>
</dbReference>